<dbReference type="InterPro" id="IPR004843">
    <property type="entry name" value="Calcineurin-like_PHP"/>
</dbReference>
<keyword evidence="3" id="KW-0812">Transmembrane</keyword>
<dbReference type="AlphaFoldDB" id="A0A414P8D7"/>
<keyword evidence="1" id="KW-0479">Metal-binding</keyword>
<evidence type="ECO:0000256" key="3">
    <source>
        <dbReference type="SAM" id="Phobius"/>
    </source>
</evidence>
<proteinExistence type="predicted"/>
<dbReference type="Proteomes" id="UP000285832">
    <property type="component" value="Unassembled WGS sequence"/>
</dbReference>
<evidence type="ECO:0000256" key="2">
    <source>
        <dbReference type="ARBA" id="ARBA00022801"/>
    </source>
</evidence>
<evidence type="ECO:0000259" key="4">
    <source>
        <dbReference type="Pfam" id="PF00149"/>
    </source>
</evidence>
<protein>
    <submittedName>
        <fullName evidence="5">Metallophosphoesterase</fullName>
    </submittedName>
</protein>
<dbReference type="GO" id="GO:0046872">
    <property type="term" value="F:metal ion binding"/>
    <property type="evidence" value="ECO:0007669"/>
    <property type="project" value="UniProtKB-KW"/>
</dbReference>
<feature type="transmembrane region" description="Helical" evidence="3">
    <location>
        <begin position="12"/>
        <end position="32"/>
    </location>
</feature>
<accession>A0A414P8D7</accession>
<keyword evidence="2" id="KW-0378">Hydrolase</keyword>
<sequence length="309" mass="34999">MQRQESETFMNIPMIIFLFILIAGGLLGLEIYRELHHFRITHYTIESQKFKGFSRDLNLIFLSDLHNRVYGEKNEPLLQAIRNEKPDLILIGGDMLVGKEDASYDIALDFTSQLPEIAPVLYATGNHEQRMRENPEIYQASYADYRQQLKDRGVLFLENGSCRIEAGTVLLEISGVELPSASYKKLKKLPIQVSDIAEYLHKDSVSVTEDSVYRILLAHNPAYMNAYKEWGADLILSGHLHGGVMRLPGIGGVITPQAFLFPKYSGEMTKEGEQTIIVSRGLGTHTINIRLFNQPEVVSICLKRSENKK</sequence>
<keyword evidence="3" id="KW-1133">Transmembrane helix</keyword>
<evidence type="ECO:0000313" key="6">
    <source>
        <dbReference type="EMBL" id="RHJ56945.1"/>
    </source>
</evidence>
<reference evidence="7 8" key="1">
    <citation type="submission" date="2018-08" db="EMBL/GenBank/DDBJ databases">
        <title>A genome reference for cultivated species of the human gut microbiota.</title>
        <authorList>
            <person name="Zou Y."/>
            <person name="Xue W."/>
            <person name="Luo G."/>
        </authorList>
    </citation>
    <scope>NUCLEOTIDE SEQUENCE [LARGE SCALE GENOMIC DNA]</scope>
    <source>
        <strain evidence="6 8">AM09-9</strain>
        <strain evidence="5 7">AM25-1LB</strain>
    </source>
</reference>
<dbReference type="InterPro" id="IPR051158">
    <property type="entry name" value="Metallophosphoesterase_sf"/>
</dbReference>
<gene>
    <name evidence="6" type="ORF">DW116_13355</name>
    <name evidence="5" type="ORF">DW672_03865</name>
</gene>
<evidence type="ECO:0000313" key="7">
    <source>
        <dbReference type="Proteomes" id="UP000284902"/>
    </source>
</evidence>
<organism evidence="5 7">
    <name type="scientific">[Ruminococcus] lactaris</name>
    <dbReference type="NCBI Taxonomy" id="46228"/>
    <lineage>
        <taxon>Bacteria</taxon>
        <taxon>Bacillati</taxon>
        <taxon>Bacillota</taxon>
        <taxon>Clostridia</taxon>
        <taxon>Lachnospirales</taxon>
        <taxon>Lachnospiraceae</taxon>
        <taxon>Mediterraneibacter</taxon>
    </lineage>
</organism>
<comment type="caution">
    <text evidence="5">The sequence shown here is derived from an EMBL/GenBank/DDBJ whole genome shotgun (WGS) entry which is preliminary data.</text>
</comment>
<dbReference type="EMBL" id="QRHG01000006">
    <property type="protein sequence ID" value="RHF62388.1"/>
    <property type="molecule type" value="Genomic_DNA"/>
</dbReference>
<dbReference type="Proteomes" id="UP000284902">
    <property type="component" value="Unassembled WGS sequence"/>
</dbReference>
<dbReference type="Pfam" id="PF00149">
    <property type="entry name" value="Metallophos"/>
    <property type="match status" value="1"/>
</dbReference>
<feature type="domain" description="Calcineurin-like phosphoesterase" evidence="4">
    <location>
        <begin position="59"/>
        <end position="242"/>
    </location>
</feature>
<dbReference type="GO" id="GO:0008758">
    <property type="term" value="F:UDP-2,3-diacylglucosamine hydrolase activity"/>
    <property type="evidence" value="ECO:0007669"/>
    <property type="project" value="TreeGrafter"/>
</dbReference>
<dbReference type="PANTHER" id="PTHR31302">
    <property type="entry name" value="TRANSMEMBRANE PROTEIN WITH METALLOPHOSPHOESTERASE DOMAIN-RELATED"/>
    <property type="match status" value="1"/>
</dbReference>
<evidence type="ECO:0000256" key="1">
    <source>
        <dbReference type="ARBA" id="ARBA00022723"/>
    </source>
</evidence>
<dbReference type="InterPro" id="IPR029052">
    <property type="entry name" value="Metallo-depent_PP-like"/>
</dbReference>
<dbReference type="Gene3D" id="3.60.21.10">
    <property type="match status" value="1"/>
</dbReference>
<keyword evidence="3" id="KW-0472">Membrane</keyword>
<dbReference type="EMBL" id="QRMI01000056">
    <property type="protein sequence ID" value="RHJ56945.1"/>
    <property type="molecule type" value="Genomic_DNA"/>
</dbReference>
<dbReference type="PANTHER" id="PTHR31302:SF31">
    <property type="entry name" value="PHOSPHODIESTERASE YAEI"/>
    <property type="match status" value="1"/>
</dbReference>
<evidence type="ECO:0000313" key="5">
    <source>
        <dbReference type="EMBL" id="RHF62388.1"/>
    </source>
</evidence>
<dbReference type="SUPFAM" id="SSF56300">
    <property type="entry name" value="Metallo-dependent phosphatases"/>
    <property type="match status" value="1"/>
</dbReference>
<evidence type="ECO:0000313" key="8">
    <source>
        <dbReference type="Proteomes" id="UP000285832"/>
    </source>
</evidence>
<dbReference type="GO" id="GO:0016020">
    <property type="term" value="C:membrane"/>
    <property type="evidence" value="ECO:0007669"/>
    <property type="project" value="GOC"/>
</dbReference>
<name>A0A414P8D7_9FIRM</name>
<dbReference type="GO" id="GO:0009245">
    <property type="term" value="P:lipid A biosynthetic process"/>
    <property type="evidence" value="ECO:0007669"/>
    <property type="project" value="TreeGrafter"/>
</dbReference>